<sequence>MLQINSDTGFESKHIYDPRFGSNVAPCFGPSDGSDRDNGPTLGSSSKSNPNVGTGQCLYCGSFCFLTKDLGVLVKKKHFILVANTLPLLVIVPVLVTTSLHRHMFKYALTRDPSDGRARSRFKRHKIKLDSVFGASGSPPSRPVVRNRDTGRRLAAQLPRAPRPAPGPAPGREHGASPLATSPLGKRHRRSLGSRSSARPRTPPRVPRLDKRRRFVGEKNCKQSNIDRIQLWGAGRRGCENANPADTLSASASNMTSGHSARRGSVTPSPATVRAARAARATTIPATLSFSYAHTRCLLNSYLTTISSRLKVRTLHIFGVSTTGGAGGAGGASVNRHGFEELHLTADRRLYHARRPRRVRARCGLHFFRLSC</sequence>
<reference evidence="3 4" key="1">
    <citation type="journal article" date="2019" name="Commun. Biol.">
        <title>The bagworm genome reveals a unique fibroin gene that provides high tensile strength.</title>
        <authorList>
            <person name="Kono N."/>
            <person name="Nakamura H."/>
            <person name="Ohtoshi R."/>
            <person name="Tomita M."/>
            <person name="Numata K."/>
            <person name="Arakawa K."/>
        </authorList>
    </citation>
    <scope>NUCLEOTIDE SEQUENCE [LARGE SCALE GENOMIC DNA]</scope>
</reference>
<keyword evidence="4" id="KW-1185">Reference proteome</keyword>
<dbReference type="EMBL" id="BGZK01002585">
    <property type="protein sequence ID" value="GBP95107.1"/>
    <property type="molecule type" value="Genomic_DNA"/>
</dbReference>
<evidence type="ECO:0000313" key="3">
    <source>
        <dbReference type="EMBL" id="GBP95107.1"/>
    </source>
</evidence>
<feature type="compositionally biased region" description="Polar residues" evidence="1">
    <location>
        <begin position="244"/>
        <end position="259"/>
    </location>
</feature>
<protein>
    <submittedName>
        <fullName evidence="3">Uncharacterized protein</fullName>
    </submittedName>
</protein>
<evidence type="ECO:0000313" key="4">
    <source>
        <dbReference type="Proteomes" id="UP000299102"/>
    </source>
</evidence>
<feature type="transmembrane region" description="Helical" evidence="2">
    <location>
        <begin position="78"/>
        <end position="96"/>
    </location>
</feature>
<dbReference type="AlphaFoldDB" id="A0A4C2A886"/>
<dbReference type="Proteomes" id="UP000299102">
    <property type="component" value="Unassembled WGS sequence"/>
</dbReference>
<keyword evidence="2" id="KW-0472">Membrane</keyword>
<organism evidence="3 4">
    <name type="scientific">Eumeta variegata</name>
    <name type="common">Bagworm moth</name>
    <name type="synonym">Eumeta japonica</name>
    <dbReference type="NCBI Taxonomy" id="151549"/>
    <lineage>
        <taxon>Eukaryota</taxon>
        <taxon>Metazoa</taxon>
        <taxon>Ecdysozoa</taxon>
        <taxon>Arthropoda</taxon>
        <taxon>Hexapoda</taxon>
        <taxon>Insecta</taxon>
        <taxon>Pterygota</taxon>
        <taxon>Neoptera</taxon>
        <taxon>Endopterygota</taxon>
        <taxon>Lepidoptera</taxon>
        <taxon>Glossata</taxon>
        <taxon>Ditrysia</taxon>
        <taxon>Tineoidea</taxon>
        <taxon>Psychidae</taxon>
        <taxon>Oiketicinae</taxon>
        <taxon>Eumeta</taxon>
    </lineage>
</organism>
<feature type="region of interest" description="Disordered" evidence="1">
    <location>
        <begin position="243"/>
        <end position="270"/>
    </location>
</feature>
<gene>
    <name evidence="3" type="ORF">EVAR_68971_1</name>
</gene>
<evidence type="ECO:0000256" key="2">
    <source>
        <dbReference type="SAM" id="Phobius"/>
    </source>
</evidence>
<proteinExistence type="predicted"/>
<evidence type="ECO:0000256" key="1">
    <source>
        <dbReference type="SAM" id="MobiDB-lite"/>
    </source>
</evidence>
<comment type="caution">
    <text evidence="3">The sequence shown here is derived from an EMBL/GenBank/DDBJ whole genome shotgun (WGS) entry which is preliminary data.</text>
</comment>
<keyword evidence="2" id="KW-1133">Transmembrane helix</keyword>
<feature type="region of interest" description="Disordered" evidence="1">
    <location>
        <begin position="130"/>
        <end position="219"/>
    </location>
</feature>
<keyword evidence="2" id="KW-0812">Transmembrane</keyword>
<accession>A0A4C2A886</accession>
<name>A0A4C2A886_EUMVA</name>